<dbReference type="RefSeq" id="XP_014679853.1">
    <property type="nucleotide sequence ID" value="XM_014824367.1"/>
</dbReference>
<keyword evidence="2" id="KW-1185">Reference proteome</keyword>
<organism evidence="2 3">
    <name type="scientific">Priapulus caudatus</name>
    <name type="common">Priapulid worm</name>
    <dbReference type="NCBI Taxonomy" id="37621"/>
    <lineage>
        <taxon>Eukaryota</taxon>
        <taxon>Metazoa</taxon>
        <taxon>Ecdysozoa</taxon>
        <taxon>Scalidophora</taxon>
        <taxon>Priapulida</taxon>
        <taxon>Priapulimorpha</taxon>
        <taxon>Priapulimorphida</taxon>
        <taxon>Priapulidae</taxon>
        <taxon>Priapulus</taxon>
    </lineage>
</organism>
<dbReference type="CDD" id="cd00176">
    <property type="entry name" value="SPEC"/>
    <property type="match status" value="1"/>
</dbReference>
<reference evidence="3" key="1">
    <citation type="submission" date="2025-08" db="UniProtKB">
        <authorList>
            <consortium name="RefSeq"/>
        </authorList>
    </citation>
    <scope>IDENTIFICATION</scope>
</reference>
<gene>
    <name evidence="3" type="primary">LOC106819782</name>
</gene>
<protein>
    <submittedName>
        <fullName evidence="3">Dystrophin-like</fullName>
    </submittedName>
</protein>
<dbReference type="GeneID" id="106819782"/>
<proteinExistence type="predicted"/>
<feature type="region of interest" description="Disordered" evidence="1">
    <location>
        <begin position="1"/>
        <end position="45"/>
    </location>
</feature>
<feature type="region of interest" description="Disordered" evidence="1">
    <location>
        <begin position="273"/>
        <end position="299"/>
    </location>
</feature>
<dbReference type="InterPro" id="IPR018159">
    <property type="entry name" value="Spectrin/alpha-actinin"/>
</dbReference>
<evidence type="ECO:0000256" key="1">
    <source>
        <dbReference type="SAM" id="MobiDB-lite"/>
    </source>
</evidence>
<evidence type="ECO:0000313" key="3">
    <source>
        <dbReference type="RefSeq" id="XP_014679853.1"/>
    </source>
</evidence>
<dbReference type="Gene3D" id="1.20.58.60">
    <property type="match status" value="1"/>
</dbReference>
<accession>A0ABM1F5Y2</accession>
<evidence type="ECO:0000313" key="2">
    <source>
        <dbReference type="Proteomes" id="UP000695022"/>
    </source>
</evidence>
<dbReference type="Proteomes" id="UP000695022">
    <property type="component" value="Unplaced"/>
</dbReference>
<name>A0ABM1F5Y2_PRICU</name>
<feature type="compositionally biased region" description="Basic and acidic residues" evidence="1">
    <location>
        <begin position="1"/>
        <end position="13"/>
    </location>
</feature>
<dbReference type="SUPFAM" id="SSF46966">
    <property type="entry name" value="Spectrin repeat"/>
    <property type="match status" value="1"/>
</dbReference>
<feature type="compositionally biased region" description="Basic and acidic residues" evidence="1">
    <location>
        <begin position="27"/>
        <end position="45"/>
    </location>
</feature>
<sequence>MGEVRQERSRKGYMEAGGEGYMGEGYMDTRDTRRADGGEEDAPCEKQQELELGVSYHQSTVAALNSAGDDVVQRSGDARARQVDDKLTRLNARWRLVCADVAARKELFERSEQWGEEELTEQLNDLVRWLDETEALLFSQVAPGDEEGLENLLEGVKEKEHELGERKQEFVSVEQRGWQVVREGRLPNPIDTLQTATSRTQSPLRANKRSVPTPAPLLVAGEVSCLHLRAQALSTLHRDGGATERRVHALPHVPGGAEELVVWVGATKSLLGDARQGAPRPANPATDDADDMVRHRSER</sequence>
<dbReference type="InterPro" id="IPR002017">
    <property type="entry name" value="Spectrin_repeat"/>
</dbReference>
<dbReference type="Pfam" id="PF00435">
    <property type="entry name" value="Spectrin"/>
    <property type="match status" value="1"/>
</dbReference>